<dbReference type="InterPro" id="IPR013783">
    <property type="entry name" value="Ig-like_fold"/>
</dbReference>
<reference evidence="3 4" key="1">
    <citation type="submission" date="2020-07" db="EMBL/GenBank/DDBJ databases">
        <title>Sequencing the genomes of 1000 actinobacteria strains.</title>
        <authorList>
            <person name="Klenk H.-P."/>
        </authorList>
    </citation>
    <scope>NUCLEOTIDE SEQUENCE [LARGE SCALE GENOMIC DNA]</scope>
    <source>
        <strain evidence="3 4">DSM 19087</strain>
    </source>
</reference>
<dbReference type="EMBL" id="JACBZN010000001">
    <property type="protein sequence ID" value="NYI39344.1"/>
    <property type="molecule type" value="Genomic_DNA"/>
</dbReference>
<gene>
    <name evidence="3" type="ORF">BJ975_002719</name>
    <name evidence="2" type="ORF">IDH50_07140</name>
</gene>
<evidence type="ECO:0000313" key="2">
    <source>
        <dbReference type="EMBL" id="MBD1269998.1"/>
    </source>
</evidence>
<keyword evidence="4" id="KW-1185">Reference proteome</keyword>
<evidence type="ECO:0000313" key="5">
    <source>
        <dbReference type="Proteomes" id="UP000659061"/>
    </source>
</evidence>
<dbReference type="Proteomes" id="UP000659061">
    <property type="component" value="Unassembled WGS sequence"/>
</dbReference>
<dbReference type="AlphaFoldDB" id="A0A8I0FUL7"/>
<dbReference type="Gene3D" id="2.60.40.10">
    <property type="entry name" value="Immunoglobulins"/>
    <property type="match status" value="2"/>
</dbReference>
<evidence type="ECO:0000259" key="1">
    <source>
        <dbReference type="Pfam" id="PF16640"/>
    </source>
</evidence>
<organism evidence="2 5">
    <name type="scientific">Aeromicrobium tamlense</name>
    <dbReference type="NCBI Taxonomy" id="375541"/>
    <lineage>
        <taxon>Bacteria</taxon>
        <taxon>Bacillati</taxon>
        <taxon>Actinomycetota</taxon>
        <taxon>Actinomycetes</taxon>
        <taxon>Propionibacteriales</taxon>
        <taxon>Nocardioidaceae</taxon>
        <taxon>Aeromicrobium</taxon>
    </lineage>
</organism>
<dbReference type="InterPro" id="IPR032109">
    <property type="entry name" value="Big_3_5"/>
</dbReference>
<sequence>MARSAWWVRGVVIGAVTAVGAALLVAPAGAVPPEPYRVATDLEGAVSAAHVALGDRIFWVSYGNSGTSSTDSELWTSDGTEAGTRELVDPNPGGSARVDHLHAFGNGLVFTADDGTHGSELWFSDGTTGGTAKVADLTPEPGASTWLLDAGPGAVYLAADDGVHGREPYRWTGPGAAPQLLDVNTTSRTTDDEELQPEWRTDWTDSNPGALGMVGDALVFAADRTIRTEGVDEWGDHYVATSGPGEELWRVGPTGPPQLVKDITQTDPWGDPDPTQGTAFSPRTGTAVVGDTLYFLTDHTDDDDSRPELWRTSGTDATTVRVGAPPLAYVEDHWDFQPVASGGRVFYRAWDAAWDGVWATSGSGVGQRVSPPGDATDPVALNGGVVFAIAGDAAGREPWFSDGSSATRLADLRAGAPGSSAFPFATWGGHAYFGATAGSGRDLYRTDGTAAGTERVMDLPNESGAIVDGPMVLYGAAGLLYFLNSPDDDRNVGNELWVFDPNRVIDAKATTTVLRGPAAVAYGVGGSLTITVSGTGGPPAGTVTIRDGATVLGTATLSGGRATFALPRSLALGRHTLTATYDGSAAFSSSVSAPLVVTVKAATRLTGRVNDLTFTARDSIRVTATLRTTPAINATGRMQLHVDGGVRVTATLAARHRNTLTLVSRPLRPGRHRLQVVFSGSPNAMDARTGVVTITVYR</sequence>
<dbReference type="RefSeq" id="WP_179426897.1">
    <property type="nucleotide sequence ID" value="NZ_BAAAMP010000002.1"/>
</dbReference>
<dbReference type="Pfam" id="PF16640">
    <property type="entry name" value="Big_3_5"/>
    <property type="match status" value="1"/>
</dbReference>
<name>A0A8I0FUL7_9ACTN</name>
<evidence type="ECO:0000313" key="4">
    <source>
        <dbReference type="Proteomes" id="UP000587211"/>
    </source>
</evidence>
<comment type="caution">
    <text evidence="2">The sequence shown here is derived from an EMBL/GenBank/DDBJ whole genome shotgun (WGS) entry which is preliminary data.</text>
</comment>
<reference evidence="2" key="2">
    <citation type="submission" date="2020-09" db="EMBL/GenBank/DDBJ databases">
        <title>Novel species in genus Aeromicrobium.</title>
        <authorList>
            <person name="Zhang G."/>
        </authorList>
    </citation>
    <scope>NUCLEOTIDE SEQUENCE</scope>
    <source>
        <strain evidence="2">SSW1-57</strain>
    </source>
</reference>
<proteinExistence type="predicted"/>
<feature type="domain" description="Bacterial Ig-like" evidence="1">
    <location>
        <begin position="517"/>
        <end position="599"/>
    </location>
</feature>
<accession>A0A8I0FUL7</accession>
<dbReference type="Proteomes" id="UP000587211">
    <property type="component" value="Unassembled WGS sequence"/>
</dbReference>
<evidence type="ECO:0000313" key="3">
    <source>
        <dbReference type="EMBL" id="NYI39344.1"/>
    </source>
</evidence>
<dbReference type="GO" id="GO:0005975">
    <property type="term" value="P:carbohydrate metabolic process"/>
    <property type="evidence" value="ECO:0007669"/>
    <property type="project" value="UniProtKB-ARBA"/>
</dbReference>
<dbReference type="EMBL" id="JACWMT010000001">
    <property type="protein sequence ID" value="MBD1269998.1"/>
    <property type="molecule type" value="Genomic_DNA"/>
</dbReference>
<protein>
    <submittedName>
        <fullName evidence="3">ELWxxDGT repeat protein</fullName>
    </submittedName>
    <submittedName>
        <fullName evidence="2">Ig-like domain repeat protein</fullName>
    </submittedName>
</protein>